<reference evidence="13" key="2">
    <citation type="submission" date="2025-08" db="UniProtKB">
        <authorList>
            <consortium name="Ensembl"/>
        </authorList>
    </citation>
    <scope>IDENTIFICATION</scope>
</reference>
<evidence type="ECO:0000256" key="8">
    <source>
        <dbReference type="ARBA" id="ARBA00023136"/>
    </source>
</evidence>
<keyword evidence="8 11" id="KW-0472">Membrane</keyword>
<dbReference type="OrthoDB" id="2019940at2759"/>
<accession>A0A3P8VW59</accession>
<dbReference type="PANTHER" id="PTHR12137">
    <property type="entry name" value="CARBOHYDRATE SULFOTRANSFERASE"/>
    <property type="match status" value="1"/>
</dbReference>
<dbReference type="AlphaFoldDB" id="A0A3P8VW59"/>
<dbReference type="Ensembl" id="ENSCSET00000017779.1">
    <property type="protein sequence ID" value="ENSCSEP00000017561.1"/>
    <property type="gene ID" value="ENSCSEG00000011273.1"/>
</dbReference>
<feature type="transmembrane region" description="Helical" evidence="11">
    <location>
        <begin position="20"/>
        <end position="41"/>
    </location>
</feature>
<proteinExistence type="inferred from homology"/>
<dbReference type="InterPro" id="IPR005331">
    <property type="entry name" value="Sulfotransferase"/>
</dbReference>
<evidence type="ECO:0000256" key="9">
    <source>
        <dbReference type="ARBA" id="ARBA00023180"/>
    </source>
</evidence>
<dbReference type="EC" id="2.8.2.-" evidence="11"/>
<sequence length="423" mass="48587">MLRTRLKMVVDSLCGRRRRLPLLASLLVLFSTAGVLLFLHIQDLSTLLNEPPKGTTFLITPQEQQTEVMKDPPTEMALSSLVSPVKLPLSPDPLPSLSQEQETGSLITANRQRKLLKTSPPLSHTNNTVAASSSSTTPGINVPESWIELGKILRDRKNLMGEICAMYKSNISNTVTSAQVSQIFVVDKYKLMYCEVPKAGCSNWKRTLMVLAGKAKNIEKINHDTAHYANNLLKLNYYDLQGIMHRLRTYTKVLFVREPMERMVSAYRDKLENPNSYYHNLFGKPIIRKYRQNPSEHALKTGDGVTFNEFVQYLLDVSRPVGMDIHWNPVNNLCHPCLVDYDFIGKFENMEDESNFLLRLIGAPNDLRMPTFKDRNPKDVKTSASITETYFQQVNLEQRQRVFDFYFRDYQMFNYSKPFKDIN</sequence>
<keyword evidence="4 11" id="KW-0812">Transmembrane</keyword>
<evidence type="ECO:0000256" key="5">
    <source>
        <dbReference type="ARBA" id="ARBA00022968"/>
    </source>
</evidence>
<dbReference type="STRING" id="244447.ENSCSEP00000017561"/>
<feature type="compositionally biased region" description="Low complexity" evidence="12">
    <location>
        <begin position="125"/>
        <end position="137"/>
    </location>
</feature>
<feature type="region of interest" description="Disordered" evidence="12">
    <location>
        <begin position="118"/>
        <end position="138"/>
    </location>
</feature>
<dbReference type="OMA" id="MGEICAM"/>
<dbReference type="GeneID" id="103379350"/>
<evidence type="ECO:0000256" key="11">
    <source>
        <dbReference type="RuleBase" id="RU364020"/>
    </source>
</evidence>
<dbReference type="PANTHER" id="PTHR12137:SF7">
    <property type="entry name" value="CARBOHYDRATE SULFOTRANSFERASE 8"/>
    <property type="match status" value="1"/>
</dbReference>
<keyword evidence="6 11" id="KW-1133">Transmembrane helix</keyword>
<evidence type="ECO:0000256" key="3">
    <source>
        <dbReference type="ARBA" id="ARBA00022679"/>
    </source>
</evidence>
<evidence type="ECO:0000256" key="4">
    <source>
        <dbReference type="ARBA" id="ARBA00022692"/>
    </source>
</evidence>
<evidence type="ECO:0000313" key="13">
    <source>
        <dbReference type="Ensembl" id="ENSCSEP00000017561.1"/>
    </source>
</evidence>
<dbReference type="KEGG" id="csem:103379350"/>
<reference evidence="13" key="3">
    <citation type="submission" date="2025-09" db="UniProtKB">
        <authorList>
            <consortium name="Ensembl"/>
        </authorList>
    </citation>
    <scope>IDENTIFICATION</scope>
</reference>
<keyword evidence="7 11" id="KW-0333">Golgi apparatus</keyword>
<organism evidence="13 14">
    <name type="scientific">Cynoglossus semilaevis</name>
    <name type="common">Tongue sole</name>
    <dbReference type="NCBI Taxonomy" id="244447"/>
    <lineage>
        <taxon>Eukaryota</taxon>
        <taxon>Metazoa</taxon>
        <taxon>Chordata</taxon>
        <taxon>Craniata</taxon>
        <taxon>Vertebrata</taxon>
        <taxon>Euteleostomi</taxon>
        <taxon>Actinopterygii</taxon>
        <taxon>Neopterygii</taxon>
        <taxon>Teleostei</taxon>
        <taxon>Neoteleostei</taxon>
        <taxon>Acanthomorphata</taxon>
        <taxon>Carangaria</taxon>
        <taxon>Pleuronectiformes</taxon>
        <taxon>Pleuronectoidei</taxon>
        <taxon>Cynoglossidae</taxon>
        <taxon>Cynoglossinae</taxon>
        <taxon>Cynoglossus</taxon>
    </lineage>
</organism>
<dbReference type="Proteomes" id="UP000265120">
    <property type="component" value="Chromosome 5"/>
</dbReference>
<evidence type="ECO:0000313" key="14">
    <source>
        <dbReference type="Proteomes" id="UP000265120"/>
    </source>
</evidence>
<keyword evidence="9 11" id="KW-0325">Glycoprotein</keyword>
<comment type="subcellular location">
    <subcellularLocation>
        <location evidence="1 11">Golgi apparatus membrane</location>
        <topology evidence="1 11">Single-pass type II membrane protein</topology>
    </subcellularLocation>
</comment>
<dbReference type="GO" id="GO:0008146">
    <property type="term" value="F:sulfotransferase activity"/>
    <property type="evidence" value="ECO:0007669"/>
    <property type="project" value="InterPro"/>
</dbReference>
<name>A0A3P8VW59_CYNSE</name>
<evidence type="ECO:0000256" key="10">
    <source>
        <dbReference type="ARBA" id="ARBA00023277"/>
    </source>
</evidence>
<protein>
    <recommendedName>
        <fullName evidence="11">Carbohydrate sulfotransferase</fullName>
        <ecNumber evidence="11">2.8.2.-</ecNumber>
    </recommendedName>
</protein>
<dbReference type="GO" id="GO:0000139">
    <property type="term" value="C:Golgi membrane"/>
    <property type="evidence" value="ECO:0007669"/>
    <property type="project" value="UniProtKB-SubCell"/>
</dbReference>
<dbReference type="Pfam" id="PF03567">
    <property type="entry name" value="Sulfotransfer_2"/>
    <property type="match status" value="1"/>
</dbReference>
<dbReference type="RefSeq" id="XP_008309096.1">
    <property type="nucleotide sequence ID" value="XM_008310874.3"/>
</dbReference>
<keyword evidence="3 11" id="KW-0808">Transferase</keyword>
<dbReference type="InterPro" id="IPR018011">
    <property type="entry name" value="Carb_sulfotrans_8-10"/>
</dbReference>
<dbReference type="GeneTree" id="ENSGT00940000159100"/>
<comment type="similarity">
    <text evidence="2 11">Belongs to the sulfotransferase 2 family.</text>
</comment>
<evidence type="ECO:0000256" key="6">
    <source>
        <dbReference type="ARBA" id="ARBA00022989"/>
    </source>
</evidence>
<evidence type="ECO:0000256" key="7">
    <source>
        <dbReference type="ARBA" id="ARBA00023034"/>
    </source>
</evidence>
<dbReference type="GO" id="GO:0030166">
    <property type="term" value="P:proteoglycan biosynthetic process"/>
    <property type="evidence" value="ECO:0007669"/>
    <property type="project" value="TreeGrafter"/>
</dbReference>
<dbReference type="FunCoup" id="A0A3P8VW59">
    <property type="interactions" value="31"/>
</dbReference>
<evidence type="ECO:0000256" key="1">
    <source>
        <dbReference type="ARBA" id="ARBA00004323"/>
    </source>
</evidence>
<keyword evidence="5 11" id="KW-0735">Signal-anchor</keyword>
<evidence type="ECO:0000256" key="2">
    <source>
        <dbReference type="ARBA" id="ARBA00006339"/>
    </source>
</evidence>
<reference evidence="13 14" key="1">
    <citation type="journal article" date="2014" name="Nat. Genet.">
        <title>Whole-genome sequence of a flatfish provides insights into ZW sex chromosome evolution and adaptation to a benthic lifestyle.</title>
        <authorList>
            <person name="Chen S."/>
            <person name="Zhang G."/>
            <person name="Shao C."/>
            <person name="Huang Q."/>
            <person name="Liu G."/>
            <person name="Zhang P."/>
            <person name="Song W."/>
            <person name="An N."/>
            <person name="Chalopin D."/>
            <person name="Volff J.N."/>
            <person name="Hong Y."/>
            <person name="Li Q."/>
            <person name="Sha Z."/>
            <person name="Zhou H."/>
            <person name="Xie M."/>
            <person name="Yu Q."/>
            <person name="Liu Y."/>
            <person name="Xiang H."/>
            <person name="Wang N."/>
            <person name="Wu K."/>
            <person name="Yang C."/>
            <person name="Zhou Q."/>
            <person name="Liao X."/>
            <person name="Yang L."/>
            <person name="Hu Q."/>
            <person name="Zhang J."/>
            <person name="Meng L."/>
            <person name="Jin L."/>
            <person name="Tian Y."/>
            <person name="Lian J."/>
            <person name="Yang J."/>
            <person name="Miao G."/>
            <person name="Liu S."/>
            <person name="Liang Z."/>
            <person name="Yan F."/>
            <person name="Li Y."/>
            <person name="Sun B."/>
            <person name="Zhang H."/>
            <person name="Zhang J."/>
            <person name="Zhu Y."/>
            <person name="Du M."/>
            <person name="Zhao Y."/>
            <person name="Schartl M."/>
            <person name="Tang Q."/>
            <person name="Wang J."/>
        </authorList>
    </citation>
    <scope>NUCLEOTIDE SEQUENCE</scope>
</reference>
<evidence type="ECO:0000256" key="12">
    <source>
        <dbReference type="SAM" id="MobiDB-lite"/>
    </source>
</evidence>
<keyword evidence="14" id="KW-1185">Reference proteome</keyword>
<dbReference type="CTD" id="64377"/>
<dbReference type="InParanoid" id="A0A3P8VW59"/>
<keyword evidence="10 11" id="KW-0119">Carbohydrate metabolism</keyword>
<dbReference type="GO" id="GO:0016051">
    <property type="term" value="P:carbohydrate biosynthetic process"/>
    <property type="evidence" value="ECO:0007669"/>
    <property type="project" value="InterPro"/>
</dbReference>